<dbReference type="GO" id="GO:0016740">
    <property type="term" value="F:transferase activity"/>
    <property type="evidence" value="ECO:0007669"/>
    <property type="project" value="UniProtKB-KW"/>
</dbReference>
<dbReference type="Pfam" id="PF07685">
    <property type="entry name" value="GATase_3"/>
    <property type="match status" value="1"/>
</dbReference>
<dbReference type="GO" id="GO:0009236">
    <property type="term" value="P:cobalamin biosynthetic process"/>
    <property type="evidence" value="ECO:0007669"/>
    <property type="project" value="InterPro"/>
</dbReference>
<dbReference type="InterPro" id="IPR029062">
    <property type="entry name" value="Class_I_gatase-like"/>
</dbReference>
<gene>
    <name evidence="3" type="ORF">BN000_02308</name>
</gene>
<reference evidence="4" key="1">
    <citation type="submission" date="2015-05" db="EMBL/GenBank/DDBJ databases">
        <authorList>
            <person name="Urmite Genomes"/>
        </authorList>
    </citation>
    <scope>NUCLEOTIDE SEQUENCE [LARGE SCALE GENOMIC DNA]</scope>
    <source>
        <strain evidence="4">LF1</strain>
    </source>
</reference>
<keyword evidence="3" id="KW-0808">Transferase</keyword>
<dbReference type="InterPro" id="IPR033949">
    <property type="entry name" value="CobQ_GATase1"/>
</dbReference>
<dbReference type="AlphaFoldDB" id="A0A0U1NWI8"/>
<proteinExistence type="predicted"/>
<name>A0A0U1NWI8_9BACI</name>
<sequence>MIGGGSDREQSIATNRLTPMVKEIKAWIEDGVSGLTICGGYQFLGDYYETKNGEKLKGMGILPFYSKAEKDRLMTNILVESERFGRIVGFENHGGRTYHDFLPLGKVVNGFGNNEESREEGLHYHHLIGTYLHGPILPKNPQIADYLIEKAYERKTGKKLEQLDDRLEEAANQTVWERFRQSKPTKYRNEA</sequence>
<accession>A0A0U1NWI8</accession>
<organism evidence="3 4">
    <name type="scientific">Neobacillus massiliamazoniensis</name>
    <dbReference type="NCBI Taxonomy" id="1499688"/>
    <lineage>
        <taxon>Bacteria</taxon>
        <taxon>Bacillati</taxon>
        <taxon>Bacillota</taxon>
        <taxon>Bacilli</taxon>
        <taxon>Bacillales</taxon>
        <taxon>Bacillaceae</taxon>
        <taxon>Neobacillus</taxon>
    </lineage>
</organism>
<evidence type="ECO:0000313" key="3">
    <source>
        <dbReference type="EMBL" id="CRK82384.1"/>
    </source>
</evidence>
<dbReference type="Gene3D" id="3.40.50.880">
    <property type="match status" value="1"/>
</dbReference>
<dbReference type="EMBL" id="CVRB01000002">
    <property type="protein sequence ID" value="CRK82384.1"/>
    <property type="molecule type" value="Genomic_DNA"/>
</dbReference>
<dbReference type="PANTHER" id="PTHR21343">
    <property type="entry name" value="DETHIOBIOTIN SYNTHETASE"/>
    <property type="match status" value="1"/>
</dbReference>
<evidence type="ECO:0000313" key="4">
    <source>
        <dbReference type="Proteomes" id="UP000199087"/>
    </source>
</evidence>
<evidence type="ECO:0000259" key="2">
    <source>
        <dbReference type="Pfam" id="PF07685"/>
    </source>
</evidence>
<dbReference type="SUPFAM" id="SSF52317">
    <property type="entry name" value="Class I glutamine amidotransferase-like"/>
    <property type="match status" value="1"/>
</dbReference>
<dbReference type="STRING" id="1499688.BN000_02308"/>
<dbReference type="PROSITE" id="PS51274">
    <property type="entry name" value="GATASE_COBBQ"/>
    <property type="match status" value="1"/>
</dbReference>
<dbReference type="InterPro" id="IPR011698">
    <property type="entry name" value="GATase_3"/>
</dbReference>
<keyword evidence="1 3" id="KW-0315">Glutamine amidotransferase</keyword>
<dbReference type="PANTHER" id="PTHR21343:SF9">
    <property type="entry name" value="LIPID II ISOGLUTAMINYL SYNTHASE (GLUTAMINE-HYDROLYZING) SUBUNIT GATD"/>
    <property type="match status" value="1"/>
</dbReference>
<evidence type="ECO:0000256" key="1">
    <source>
        <dbReference type="ARBA" id="ARBA00022962"/>
    </source>
</evidence>
<keyword evidence="4" id="KW-1185">Reference proteome</keyword>
<dbReference type="Proteomes" id="UP000199087">
    <property type="component" value="Unassembled WGS sequence"/>
</dbReference>
<dbReference type="CDD" id="cd01750">
    <property type="entry name" value="GATase1_CobQ"/>
    <property type="match status" value="1"/>
</dbReference>
<protein>
    <submittedName>
        <fullName evidence="3">CobB/CobQ domain-containing protein glutamine amidotransferase</fullName>
    </submittedName>
</protein>
<feature type="domain" description="CobB/CobQ-like glutamine amidotransferase" evidence="2">
    <location>
        <begin position="1"/>
        <end position="140"/>
    </location>
</feature>